<organism evidence="1 2">
    <name type="scientific">Arthrobacter phage Nandita</name>
    <dbReference type="NCBI Taxonomy" id="2419963"/>
    <lineage>
        <taxon>Viruses</taxon>
        <taxon>Duplodnaviria</taxon>
        <taxon>Heunggongvirae</taxon>
        <taxon>Uroviricota</taxon>
        <taxon>Caudoviricetes</taxon>
        <taxon>Daemsvirinae</taxon>
        <taxon>Nanditavirus</taxon>
        <taxon>Nanditavirus nandita</taxon>
    </lineage>
</organism>
<dbReference type="RefSeq" id="YP_010760886.1">
    <property type="nucleotide sequence ID" value="NC_073588.1"/>
</dbReference>
<dbReference type="GeneID" id="80033983"/>
<proteinExistence type="predicted"/>
<accession>A0A3G2KI88</accession>
<evidence type="ECO:0000313" key="1">
    <source>
        <dbReference type="EMBL" id="AYN58677.1"/>
    </source>
</evidence>
<keyword evidence="2" id="KW-1185">Reference proteome</keyword>
<evidence type="ECO:0000313" key="2">
    <source>
        <dbReference type="Proteomes" id="UP000267628"/>
    </source>
</evidence>
<dbReference type="EMBL" id="MH834621">
    <property type="protein sequence ID" value="AYN58677.1"/>
    <property type="molecule type" value="Genomic_DNA"/>
</dbReference>
<dbReference type="Proteomes" id="UP000267628">
    <property type="component" value="Segment"/>
</dbReference>
<protein>
    <submittedName>
        <fullName evidence="1">Uncharacterized protein</fullName>
    </submittedName>
</protein>
<sequence length="196" mass="22679">MTQQTFTRRRLETITIKEVVGSTLSTTESTGFGIPGHVAAVVKPGEEYFLELYRFNDIGGLMKPDGEYLFHRSDEYFTRKHEEWQAKYKRDLEERYEANKDDWLKRTGALPPRYRARLNRFINDPENGEKFRKEGMGWGYELTVCELACLYEQHGFGGGTFDTEPTQVQDFARKHGTSGNQHDVAKAWAKNPEEAI</sequence>
<name>A0A3G2KI88_9CAUD</name>
<gene>
    <name evidence="1" type="primary">58</name>
    <name evidence="1" type="ORF">PBI_NANDITA_58</name>
</gene>
<reference evidence="1 2" key="1">
    <citation type="submission" date="2018-09" db="EMBL/GenBank/DDBJ databases">
        <authorList>
            <person name="Zack K."/>
            <person name="Stoner T.H."/>
            <person name="Garlena R.A."/>
            <person name="Russell D.A."/>
            <person name="Pope W.H."/>
            <person name="Jacobs-Sera D."/>
            <person name="Hatfull G.F."/>
        </authorList>
    </citation>
    <scope>NUCLEOTIDE SEQUENCE [LARGE SCALE GENOMIC DNA]</scope>
</reference>
<dbReference type="KEGG" id="vg:80033983"/>